<name>A0A0C3C9X9_PILCF</name>
<dbReference type="Pfam" id="PF00856">
    <property type="entry name" value="SET"/>
    <property type="match status" value="1"/>
</dbReference>
<dbReference type="InterPro" id="IPR050973">
    <property type="entry name" value="H3K9_Histone-Lys_N-MTase"/>
</dbReference>
<keyword evidence="12" id="KW-1185">Reference proteome</keyword>
<evidence type="ECO:0000256" key="7">
    <source>
        <dbReference type="ARBA" id="ARBA00022833"/>
    </source>
</evidence>
<keyword evidence="6" id="KW-0479">Metal-binding</keyword>
<comment type="subcellular location">
    <subcellularLocation>
        <location evidence="1">Chromosome</location>
    </subcellularLocation>
</comment>
<feature type="domain" description="SET" evidence="9">
    <location>
        <begin position="385"/>
        <end position="531"/>
    </location>
</feature>
<keyword evidence="3" id="KW-0489">Methyltransferase</keyword>
<dbReference type="SUPFAM" id="SSF82199">
    <property type="entry name" value="SET domain"/>
    <property type="match status" value="1"/>
</dbReference>
<dbReference type="SMART" id="SM00317">
    <property type="entry name" value="SET"/>
    <property type="match status" value="1"/>
</dbReference>
<feature type="domain" description="Pre-SET" evidence="10">
    <location>
        <begin position="316"/>
        <end position="382"/>
    </location>
</feature>
<evidence type="ECO:0008006" key="13">
    <source>
        <dbReference type="Google" id="ProtNLM"/>
    </source>
</evidence>
<evidence type="ECO:0000313" key="12">
    <source>
        <dbReference type="Proteomes" id="UP000054166"/>
    </source>
</evidence>
<keyword evidence="2" id="KW-0158">Chromosome</keyword>
<dbReference type="GO" id="GO:0005634">
    <property type="term" value="C:nucleus"/>
    <property type="evidence" value="ECO:0007669"/>
    <property type="project" value="InterPro"/>
</dbReference>
<feature type="region of interest" description="Disordered" evidence="8">
    <location>
        <begin position="149"/>
        <end position="258"/>
    </location>
</feature>
<evidence type="ECO:0000256" key="4">
    <source>
        <dbReference type="ARBA" id="ARBA00022679"/>
    </source>
</evidence>
<evidence type="ECO:0000256" key="5">
    <source>
        <dbReference type="ARBA" id="ARBA00022691"/>
    </source>
</evidence>
<feature type="compositionally biased region" description="Low complexity" evidence="8">
    <location>
        <begin position="171"/>
        <end position="191"/>
    </location>
</feature>
<dbReference type="PROSITE" id="PS50280">
    <property type="entry name" value="SET"/>
    <property type="match status" value="1"/>
</dbReference>
<dbReference type="STRING" id="765440.A0A0C3C9X9"/>
<keyword evidence="4" id="KW-0808">Transferase</keyword>
<evidence type="ECO:0000256" key="8">
    <source>
        <dbReference type="SAM" id="MobiDB-lite"/>
    </source>
</evidence>
<dbReference type="PANTHER" id="PTHR46223:SF3">
    <property type="entry name" value="HISTONE-LYSINE N-METHYLTRANSFERASE SET-23"/>
    <property type="match status" value="1"/>
</dbReference>
<dbReference type="AlphaFoldDB" id="A0A0C3C9X9"/>
<feature type="region of interest" description="Disordered" evidence="8">
    <location>
        <begin position="1"/>
        <end position="26"/>
    </location>
</feature>
<dbReference type="GO" id="GO:0032259">
    <property type="term" value="P:methylation"/>
    <property type="evidence" value="ECO:0007669"/>
    <property type="project" value="UniProtKB-KW"/>
</dbReference>
<reference evidence="12" key="2">
    <citation type="submission" date="2015-01" db="EMBL/GenBank/DDBJ databases">
        <title>Evolutionary Origins and Diversification of the Mycorrhizal Mutualists.</title>
        <authorList>
            <consortium name="DOE Joint Genome Institute"/>
            <consortium name="Mycorrhizal Genomics Consortium"/>
            <person name="Kohler A."/>
            <person name="Kuo A."/>
            <person name="Nagy L.G."/>
            <person name="Floudas D."/>
            <person name="Copeland A."/>
            <person name="Barry K.W."/>
            <person name="Cichocki N."/>
            <person name="Veneault-Fourrey C."/>
            <person name="LaButti K."/>
            <person name="Lindquist E.A."/>
            <person name="Lipzen A."/>
            <person name="Lundell T."/>
            <person name="Morin E."/>
            <person name="Murat C."/>
            <person name="Riley R."/>
            <person name="Ohm R."/>
            <person name="Sun H."/>
            <person name="Tunlid A."/>
            <person name="Henrissat B."/>
            <person name="Grigoriev I.V."/>
            <person name="Hibbett D.S."/>
            <person name="Martin F."/>
        </authorList>
    </citation>
    <scope>NUCLEOTIDE SEQUENCE [LARGE SCALE GENOMIC DNA]</scope>
    <source>
        <strain evidence="12">F 1598</strain>
    </source>
</reference>
<dbReference type="InterPro" id="IPR001214">
    <property type="entry name" value="SET_dom"/>
</dbReference>
<dbReference type="SMART" id="SM00468">
    <property type="entry name" value="PreSET"/>
    <property type="match status" value="1"/>
</dbReference>
<evidence type="ECO:0000256" key="6">
    <source>
        <dbReference type="ARBA" id="ARBA00022723"/>
    </source>
</evidence>
<reference evidence="11 12" key="1">
    <citation type="submission" date="2014-04" db="EMBL/GenBank/DDBJ databases">
        <authorList>
            <consortium name="DOE Joint Genome Institute"/>
            <person name="Kuo A."/>
            <person name="Tarkka M."/>
            <person name="Buscot F."/>
            <person name="Kohler A."/>
            <person name="Nagy L.G."/>
            <person name="Floudas D."/>
            <person name="Copeland A."/>
            <person name="Barry K.W."/>
            <person name="Cichocki N."/>
            <person name="Veneault-Fourrey C."/>
            <person name="LaButti K."/>
            <person name="Lindquist E.A."/>
            <person name="Lipzen A."/>
            <person name="Lundell T."/>
            <person name="Morin E."/>
            <person name="Murat C."/>
            <person name="Sun H."/>
            <person name="Tunlid A."/>
            <person name="Henrissat B."/>
            <person name="Grigoriev I.V."/>
            <person name="Hibbett D.S."/>
            <person name="Martin F."/>
            <person name="Nordberg H.P."/>
            <person name="Cantor M.N."/>
            <person name="Hua S.X."/>
        </authorList>
    </citation>
    <scope>NUCLEOTIDE SEQUENCE [LARGE SCALE GENOMIC DNA]</scope>
    <source>
        <strain evidence="11 12">F 1598</strain>
    </source>
</reference>
<evidence type="ECO:0000313" key="11">
    <source>
        <dbReference type="EMBL" id="KIM86527.1"/>
    </source>
</evidence>
<organism evidence="11 12">
    <name type="scientific">Piloderma croceum (strain F 1598)</name>
    <dbReference type="NCBI Taxonomy" id="765440"/>
    <lineage>
        <taxon>Eukaryota</taxon>
        <taxon>Fungi</taxon>
        <taxon>Dikarya</taxon>
        <taxon>Basidiomycota</taxon>
        <taxon>Agaricomycotina</taxon>
        <taxon>Agaricomycetes</taxon>
        <taxon>Agaricomycetidae</taxon>
        <taxon>Atheliales</taxon>
        <taxon>Atheliaceae</taxon>
        <taxon>Piloderma</taxon>
    </lineage>
</organism>
<evidence type="ECO:0000259" key="9">
    <source>
        <dbReference type="PROSITE" id="PS50280"/>
    </source>
</evidence>
<dbReference type="Gene3D" id="2.40.50.40">
    <property type="match status" value="1"/>
</dbReference>
<dbReference type="OrthoDB" id="308383at2759"/>
<feature type="compositionally biased region" description="Acidic residues" evidence="8">
    <location>
        <begin position="16"/>
        <end position="25"/>
    </location>
</feature>
<dbReference type="InterPro" id="IPR007728">
    <property type="entry name" value="Pre-SET_dom"/>
</dbReference>
<sequence length="567" mass="63262">MSDHEIWQDSATSAEDWGDDGDDGEWPVNGIIGEEVNTAGEIKYEVAWSTWKRSDGSNTTWMPDLSDRPDLVKSWKRRQNQRRRELAEESLDIEVLHTIDIHNANTVRRAQVLLDKTRRRKGRMVGYKQWDLELEKNLDRLNREMVVGTESWSRSLRGNSSRTNEIPLPKAPSVAPSVISISESSSSSGSRDVSRSRASHSSSSGSATLSSAPMASNPTKFRQSLSPQSPVIEPRPSRPLPRRVTSLAPAKPKPSRREALQTAWNIAARKAAAAAIFVVNDIDEEEVPPMVQDFEYCEDIYIYSRDIPVPNIEYLLACECAECVSAVSCSCQLSSDRDDLPESFAYVNGLFTFELPQGAEVIECNKRCSCGATCPNRVAQQPRQFPVEIFKTESCGWGARATVALERGQVLGIYTGKLIQRAAAETLPEEHKGYVFDLDSREGDDDDSMEGKYSVDSYECGKWSFFIKKCRICLIEYFTGNWTRFVNHACNPNTRVYPVLYDTIPQMNQPYLAFVATQDIPARMEFTLSYNPAASAVRAGGDGKGKLKVPEGALSCHCSSTSCLGWR</sequence>
<dbReference type="GO" id="GO:0042054">
    <property type="term" value="F:histone methyltransferase activity"/>
    <property type="evidence" value="ECO:0007669"/>
    <property type="project" value="InterPro"/>
</dbReference>
<dbReference type="Proteomes" id="UP000054166">
    <property type="component" value="Unassembled WGS sequence"/>
</dbReference>
<feature type="compositionally biased region" description="Low complexity" evidence="8">
    <location>
        <begin position="199"/>
        <end position="212"/>
    </location>
</feature>
<dbReference type="InParanoid" id="A0A0C3C9X9"/>
<evidence type="ECO:0000256" key="3">
    <source>
        <dbReference type="ARBA" id="ARBA00022603"/>
    </source>
</evidence>
<dbReference type="Pfam" id="PF05033">
    <property type="entry name" value="Pre-SET"/>
    <property type="match status" value="1"/>
</dbReference>
<dbReference type="GO" id="GO:0005694">
    <property type="term" value="C:chromosome"/>
    <property type="evidence" value="ECO:0007669"/>
    <property type="project" value="UniProtKB-SubCell"/>
</dbReference>
<dbReference type="FunCoup" id="A0A0C3C9X9">
    <property type="interactions" value="253"/>
</dbReference>
<evidence type="ECO:0000259" key="10">
    <source>
        <dbReference type="PROSITE" id="PS50867"/>
    </source>
</evidence>
<keyword evidence="5" id="KW-0949">S-adenosyl-L-methionine</keyword>
<accession>A0A0C3C9X9</accession>
<protein>
    <recommendedName>
        <fullName evidence="13">SET domain-containing protein</fullName>
    </recommendedName>
</protein>
<dbReference type="InterPro" id="IPR046341">
    <property type="entry name" value="SET_dom_sf"/>
</dbReference>
<feature type="compositionally biased region" description="Polar residues" evidence="8">
    <location>
        <begin position="213"/>
        <end position="229"/>
    </location>
</feature>
<dbReference type="Gene3D" id="2.170.270.10">
    <property type="entry name" value="SET domain"/>
    <property type="match status" value="1"/>
</dbReference>
<gene>
    <name evidence="11" type="ORF">PILCRDRAFT_307091</name>
</gene>
<evidence type="ECO:0000256" key="1">
    <source>
        <dbReference type="ARBA" id="ARBA00004286"/>
    </source>
</evidence>
<feature type="compositionally biased region" description="Polar residues" evidence="8">
    <location>
        <begin position="150"/>
        <end position="164"/>
    </location>
</feature>
<evidence type="ECO:0000256" key="2">
    <source>
        <dbReference type="ARBA" id="ARBA00022454"/>
    </source>
</evidence>
<dbReference type="PANTHER" id="PTHR46223">
    <property type="entry name" value="HISTONE-LYSINE N-METHYLTRANSFERASE SUV39H"/>
    <property type="match status" value="1"/>
</dbReference>
<proteinExistence type="predicted"/>
<dbReference type="PROSITE" id="PS50867">
    <property type="entry name" value="PRE_SET"/>
    <property type="match status" value="1"/>
</dbReference>
<keyword evidence="7" id="KW-0862">Zinc</keyword>
<dbReference type="HOGENOM" id="CLU_020840_8_2_1"/>
<dbReference type="EMBL" id="KN832981">
    <property type="protein sequence ID" value="KIM86527.1"/>
    <property type="molecule type" value="Genomic_DNA"/>
</dbReference>
<dbReference type="GO" id="GO:0008270">
    <property type="term" value="F:zinc ion binding"/>
    <property type="evidence" value="ECO:0007669"/>
    <property type="project" value="InterPro"/>
</dbReference>